<organism evidence="4 5">
    <name type="scientific">Ferrimonas sediminum</name>
    <dbReference type="NCBI Taxonomy" id="718193"/>
    <lineage>
        <taxon>Bacteria</taxon>
        <taxon>Pseudomonadati</taxon>
        <taxon>Pseudomonadota</taxon>
        <taxon>Gammaproteobacteria</taxon>
        <taxon>Alteromonadales</taxon>
        <taxon>Ferrimonadaceae</taxon>
        <taxon>Ferrimonas</taxon>
    </lineage>
</organism>
<name>A0A1G8RBU6_9GAMM</name>
<keyword evidence="5" id="KW-1185">Reference proteome</keyword>
<dbReference type="EMBL" id="FNEM01000005">
    <property type="protein sequence ID" value="SDJ14428.1"/>
    <property type="molecule type" value="Genomic_DNA"/>
</dbReference>
<sequence>MKIAITGKGGVGKTTLAGLLARSLAADNLRVLAVDADPDANLAAAVGVRAGSPQPLPFSKLTELAKSRTGADQNSGGLFKLNPRVDDLPQQFWLEHQGVRVLKMGTVDHAGSGCVCPEHTLVRSLMRHLLLDRDEVVIMDMEAGIEHLGRGTADAVDLLVVVVEPGSRSVQTALQVEQLAQQLAIARVGFVASKVGGPEDLAFIRRALGEQRTLLGQLSWSDALRRADKAAQSPFDFSGPFIDEVNAIKRALLERMPTHEEAGHV</sequence>
<reference evidence="5" key="1">
    <citation type="submission" date="2016-10" db="EMBL/GenBank/DDBJ databases">
        <authorList>
            <person name="Varghese N."/>
            <person name="Submissions S."/>
        </authorList>
    </citation>
    <scope>NUCLEOTIDE SEQUENCE [LARGE SCALE GENOMIC DNA]</scope>
    <source>
        <strain evidence="5">DSM 23317</strain>
    </source>
</reference>
<dbReference type="GO" id="GO:0051782">
    <property type="term" value="P:negative regulation of cell division"/>
    <property type="evidence" value="ECO:0007669"/>
    <property type="project" value="TreeGrafter"/>
</dbReference>
<dbReference type="InterPro" id="IPR014433">
    <property type="entry name" value="CooC"/>
</dbReference>
<dbReference type="PANTHER" id="PTHR43384">
    <property type="entry name" value="SEPTUM SITE-DETERMINING PROTEIN MIND HOMOLOG, CHLOROPLASTIC-RELATED"/>
    <property type="match status" value="1"/>
</dbReference>
<feature type="domain" description="CobQ/CobB/MinD/ParA nucleotide binding" evidence="3">
    <location>
        <begin position="4"/>
        <end position="231"/>
    </location>
</feature>
<evidence type="ECO:0000256" key="1">
    <source>
        <dbReference type="ARBA" id="ARBA00022741"/>
    </source>
</evidence>
<dbReference type="Pfam" id="PF01656">
    <property type="entry name" value="CbiA"/>
    <property type="match status" value="1"/>
</dbReference>
<dbReference type="GO" id="GO:0005829">
    <property type="term" value="C:cytosol"/>
    <property type="evidence" value="ECO:0007669"/>
    <property type="project" value="TreeGrafter"/>
</dbReference>
<evidence type="ECO:0000313" key="4">
    <source>
        <dbReference type="EMBL" id="SDJ14428.1"/>
    </source>
</evidence>
<evidence type="ECO:0000256" key="2">
    <source>
        <dbReference type="ARBA" id="ARBA00022840"/>
    </source>
</evidence>
<dbReference type="AlphaFoldDB" id="A0A1G8RBU6"/>
<dbReference type="SUPFAM" id="SSF52540">
    <property type="entry name" value="P-loop containing nucleoside triphosphate hydrolases"/>
    <property type="match status" value="1"/>
</dbReference>
<proteinExistence type="predicted"/>
<dbReference type="Proteomes" id="UP000199527">
    <property type="component" value="Unassembled WGS sequence"/>
</dbReference>
<dbReference type="GO" id="GO:0009898">
    <property type="term" value="C:cytoplasmic side of plasma membrane"/>
    <property type="evidence" value="ECO:0007669"/>
    <property type="project" value="TreeGrafter"/>
</dbReference>
<dbReference type="PANTHER" id="PTHR43384:SF6">
    <property type="entry name" value="SEPTUM SITE-DETERMINING PROTEIN MIND HOMOLOG, CHLOROPLASTIC"/>
    <property type="match status" value="1"/>
</dbReference>
<dbReference type="GO" id="GO:0005524">
    <property type="term" value="F:ATP binding"/>
    <property type="evidence" value="ECO:0007669"/>
    <property type="project" value="UniProtKB-KW"/>
</dbReference>
<dbReference type="GO" id="GO:0016887">
    <property type="term" value="F:ATP hydrolysis activity"/>
    <property type="evidence" value="ECO:0007669"/>
    <property type="project" value="TreeGrafter"/>
</dbReference>
<evidence type="ECO:0000259" key="3">
    <source>
        <dbReference type="Pfam" id="PF01656"/>
    </source>
</evidence>
<dbReference type="PIRSF" id="PIRSF005647">
    <property type="entry name" value="CooC"/>
    <property type="match status" value="1"/>
</dbReference>
<dbReference type="InterPro" id="IPR002586">
    <property type="entry name" value="CobQ/CobB/MinD/ParA_Nub-bd_dom"/>
</dbReference>
<evidence type="ECO:0000313" key="5">
    <source>
        <dbReference type="Proteomes" id="UP000199527"/>
    </source>
</evidence>
<accession>A0A1G8RBU6</accession>
<dbReference type="InterPro" id="IPR027417">
    <property type="entry name" value="P-loop_NTPase"/>
</dbReference>
<protein>
    <submittedName>
        <fullName evidence="4">CO dehydrogenase maturation factor</fullName>
    </submittedName>
</protein>
<dbReference type="OrthoDB" id="7346657at2"/>
<gene>
    <name evidence="4" type="ORF">SAMN04488540_105125</name>
</gene>
<dbReference type="RefSeq" id="WP_090364669.1">
    <property type="nucleotide sequence ID" value="NZ_FNEM01000005.1"/>
</dbReference>
<dbReference type="Gene3D" id="3.40.50.300">
    <property type="entry name" value="P-loop containing nucleotide triphosphate hydrolases"/>
    <property type="match status" value="1"/>
</dbReference>
<keyword evidence="2" id="KW-0067">ATP-binding</keyword>
<dbReference type="InterPro" id="IPR050625">
    <property type="entry name" value="ParA/MinD_ATPase"/>
</dbReference>
<keyword evidence="1" id="KW-0547">Nucleotide-binding</keyword>